<dbReference type="EMBL" id="JAOQIO010000124">
    <property type="protein sequence ID" value="MCU6797829.1"/>
    <property type="molecule type" value="Genomic_DNA"/>
</dbReference>
<sequence length="188" mass="21715">MTTRQIVIDQGLDFLQRVGTEQICKVCIMNGGSCCSGCVHLADGRGCTLRNTSCTAWLCGFLGFLLYETGLYQEWTEFWRQVPGRNYRMDNTPDIFPISKALPKRNLQFLSHELAEDLNALSLLHPQKRYILDLREQIDNCLDELFYWKSPEKQTTIKNKLRLLSKDFSRFNQALASYRKDTESSVNS</sequence>
<protein>
    <recommendedName>
        <fullName evidence="3">DNA mismatch repair protein</fullName>
    </recommendedName>
</protein>
<keyword evidence="2" id="KW-1185">Reference proteome</keyword>
<reference evidence="1 2" key="1">
    <citation type="submission" date="2022-09" db="EMBL/GenBank/DDBJ databases">
        <authorList>
            <person name="Han X.L."/>
            <person name="Wang Q."/>
            <person name="Lu T."/>
        </authorList>
    </citation>
    <scope>NUCLEOTIDE SEQUENCE [LARGE SCALE GENOMIC DNA]</scope>
    <source>
        <strain evidence="1 2">WQ 127069</strain>
    </source>
</reference>
<evidence type="ECO:0000313" key="1">
    <source>
        <dbReference type="EMBL" id="MCU6797829.1"/>
    </source>
</evidence>
<organism evidence="1 2">
    <name type="scientific">Paenibacillus baimaensis</name>
    <dbReference type="NCBI Taxonomy" id="2982185"/>
    <lineage>
        <taxon>Bacteria</taxon>
        <taxon>Bacillati</taxon>
        <taxon>Bacillota</taxon>
        <taxon>Bacilli</taxon>
        <taxon>Bacillales</taxon>
        <taxon>Paenibacillaceae</taxon>
        <taxon>Paenibacillus</taxon>
    </lineage>
</organism>
<gene>
    <name evidence="1" type="ORF">OB236_37475</name>
</gene>
<comment type="caution">
    <text evidence="1">The sequence shown here is derived from an EMBL/GenBank/DDBJ whole genome shotgun (WGS) entry which is preliminary data.</text>
</comment>
<evidence type="ECO:0000313" key="2">
    <source>
        <dbReference type="Proteomes" id="UP001652445"/>
    </source>
</evidence>
<name>A0ABT2UVX6_9BACL</name>
<dbReference type="RefSeq" id="WP_262688546.1">
    <property type="nucleotide sequence ID" value="NZ_JAOQIO010000124.1"/>
</dbReference>
<dbReference type="Proteomes" id="UP001652445">
    <property type="component" value="Unassembled WGS sequence"/>
</dbReference>
<accession>A0ABT2UVX6</accession>
<proteinExistence type="predicted"/>
<evidence type="ECO:0008006" key="3">
    <source>
        <dbReference type="Google" id="ProtNLM"/>
    </source>
</evidence>